<dbReference type="SUPFAM" id="SSF55073">
    <property type="entry name" value="Nucleotide cyclase"/>
    <property type="match status" value="1"/>
</dbReference>
<dbReference type="InterPro" id="IPR001633">
    <property type="entry name" value="EAL_dom"/>
</dbReference>
<sequence length="702" mass="76385">MSSQVIALDLLERRSAALSAAERALRITLSGSPTPIVLLDLDLKPVLFSQGWLDQAVTPRTSQSPNAEPLAPNAEFTAAAGRCLETGAVETCRVEIPADAEGCTRWFSFEFSPWPRGSAYSRFVVVGREVTEAVLAAREAEIAGQRLAEQNARFDAALSNMPHGLCMFDAEKRLILCNTAYRRLYDVPDALSVPGTRLDDILEHRCSIGKGPRSFAAFYAATVEAAVRGAAATRDVELTDGRTIRITHNPTADGGYVATHEDVTESISAAAQIEFLAFRDPLTGLPNRAAFQRAYDDAVAAAEQGEMFGLIMLDVDHFKDVNDTLGHDAGDALLKALAGQLKRAFRRNDTVARLGGDEFAIVLRDLKSEADMTRPIEVLQGLLRTPIEHGGQSFTICASIGAAVHGDPDADPTHLLKNADVALYQAKYDGRNRSVVFRPAMRTEVEQRVELLREVRLAISQGEFDLFYQPVVDLAGNSVAGFEALMRWNHPEQGVLPPAAFMAAFEDNDLSLQLGEVAFERALGQMRAWLDQGVEFGRVAINISSAQFRTGRLAAEIAAKLARWNVPADRLTIEVTENVYMGWGAEVVSDTVKQLHDAGVLIALDDFGTGYASLANLRQFPIDRLKIDKSFVQNSQDDAIVRAVINLGSSMGMKVVAEGVERPDQVATLTQYGCDQVQGYHFARPMPAAEVAGFIDAFSTRG</sequence>
<feature type="domain" description="EAL" evidence="1">
    <location>
        <begin position="448"/>
        <end position="699"/>
    </location>
</feature>
<proteinExistence type="predicted"/>
<dbReference type="EMBL" id="JAVDRL010000012">
    <property type="protein sequence ID" value="MDR6533452.1"/>
    <property type="molecule type" value="Genomic_DNA"/>
</dbReference>
<dbReference type="PANTHER" id="PTHR44757:SF2">
    <property type="entry name" value="BIOFILM ARCHITECTURE MAINTENANCE PROTEIN MBAA"/>
    <property type="match status" value="1"/>
</dbReference>
<dbReference type="Gene3D" id="3.30.450.20">
    <property type="entry name" value="PAS domain"/>
    <property type="match status" value="2"/>
</dbReference>
<accession>A0ABU1N5A3</accession>
<name>A0ABU1N5A3_9CAUL</name>
<dbReference type="InterPro" id="IPR029787">
    <property type="entry name" value="Nucleotide_cyclase"/>
</dbReference>
<dbReference type="SUPFAM" id="SSF55785">
    <property type="entry name" value="PYP-like sensor domain (PAS domain)"/>
    <property type="match status" value="1"/>
</dbReference>
<dbReference type="Proteomes" id="UP001262754">
    <property type="component" value="Unassembled WGS sequence"/>
</dbReference>
<dbReference type="Gene3D" id="3.20.20.450">
    <property type="entry name" value="EAL domain"/>
    <property type="match status" value="1"/>
</dbReference>
<dbReference type="PROSITE" id="PS50887">
    <property type="entry name" value="GGDEF"/>
    <property type="match status" value="1"/>
</dbReference>
<evidence type="ECO:0000259" key="1">
    <source>
        <dbReference type="PROSITE" id="PS50883"/>
    </source>
</evidence>
<reference evidence="3 4" key="1">
    <citation type="submission" date="2023-07" db="EMBL/GenBank/DDBJ databases">
        <title>Sorghum-associated microbial communities from plants grown in Nebraska, USA.</title>
        <authorList>
            <person name="Schachtman D."/>
        </authorList>
    </citation>
    <scope>NUCLEOTIDE SEQUENCE [LARGE SCALE GENOMIC DNA]</scope>
    <source>
        <strain evidence="3 4">DS2154</strain>
    </source>
</reference>
<dbReference type="Pfam" id="PF00563">
    <property type="entry name" value="EAL"/>
    <property type="match status" value="1"/>
</dbReference>
<organism evidence="3 4">
    <name type="scientific">Caulobacter rhizosphaerae</name>
    <dbReference type="NCBI Taxonomy" id="2010972"/>
    <lineage>
        <taxon>Bacteria</taxon>
        <taxon>Pseudomonadati</taxon>
        <taxon>Pseudomonadota</taxon>
        <taxon>Alphaproteobacteria</taxon>
        <taxon>Caulobacterales</taxon>
        <taxon>Caulobacteraceae</taxon>
        <taxon>Caulobacter</taxon>
    </lineage>
</organism>
<keyword evidence="4" id="KW-1185">Reference proteome</keyword>
<feature type="domain" description="GGDEF" evidence="2">
    <location>
        <begin position="306"/>
        <end position="439"/>
    </location>
</feature>
<dbReference type="Gene3D" id="3.30.70.270">
    <property type="match status" value="1"/>
</dbReference>
<evidence type="ECO:0000259" key="2">
    <source>
        <dbReference type="PROSITE" id="PS50887"/>
    </source>
</evidence>
<dbReference type="PANTHER" id="PTHR44757">
    <property type="entry name" value="DIGUANYLATE CYCLASE DGCP"/>
    <property type="match status" value="1"/>
</dbReference>
<dbReference type="SUPFAM" id="SSF141868">
    <property type="entry name" value="EAL domain-like"/>
    <property type="match status" value="1"/>
</dbReference>
<dbReference type="NCBIfam" id="TIGR00254">
    <property type="entry name" value="GGDEF"/>
    <property type="match status" value="1"/>
</dbReference>
<evidence type="ECO:0000313" key="4">
    <source>
        <dbReference type="Proteomes" id="UP001262754"/>
    </source>
</evidence>
<gene>
    <name evidence="3" type="ORF">J2800_004214</name>
</gene>
<dbReference type="SMART" id="SM00052">
    <property type="entry name" value="EAL"/>
    <property type="match status" value="1"/>
</dbReference>
<comment type="caution">
    <text evidence="3">The sequence shown here is derived from an EMBL/GenBank/DDBJ whole genome shotgun (WGS) entry which is preliminary data.</text>
</comment>
<dbReference type="InterPro" id="IPR052155">
    <property type="entry name" value="Biofilm_reg_signaling"/>
</dbReference>
<dbReference type="CDD" id="cd01949">
    <property type="entry name" value="GGDEF"/>
    <property type="match status" value="1"/>
</dbReference>
<dbReference type="InterPro" id="IPR035965">
    <property type="entry name" value="PAS-like_dom_sf"/>
</dbReference>
<dbReference type="Pfam" id="PF12860">
    <property type="entry name" value="PAS_7"/>
    <property type="match status" value="1"/>
</dbReference>
<dbReference type="InterPro" id="IPR000160">
    <property type="entry name" value="GGDEF_dom"/>
</dbReference>
<dbReference type="PROSITE" id="PS50883">
    <property type="entry name" value="EAL"/>
    <property type="match status" value="1"/>
</dbReference>
<evidence type="ECO:0000313" key="3">
    <source>
        <dbReference type="EMBL" id="MDR6533452.1"/>
    </source>
</evidence>
<protein>
    <submittedName>
        <fullName evidence="3">Diguanylate cyclase (GGDEF)-like protein</fullName>
    </submittedName>
</protein>
<dbReference type="Pfam" id="PF00990">
    <property type="entry name" value="GGDEF"/>
    <property type="match status" value="1"/>
</dbReference>
<dbReference type="SMART" id="SM00267">
    <property type="entry name" value="GGDEF"/>
    <property type="match status" value="1"/>
</dbReference>
<dbReference type="InterPro" id="IPR035919">
    <property type="entry name" value="EAL_sf"/>
</dbReference>
<dbReference type="InterPro" id="IPR043128">
    <property type="entry name" value="Rev_trsase/Diguanyl_cyclase"/>
</dbReference>
<dbReference type="CDD" id="cd01948">
    <property type="entry name" value="EAL"/>
    <property type="match status" value="1"/>
</dbReference>